<feature type="domain" description="Abortive phage infection protein C-terminal" evidence="1">
    <location>
        <begin position="29"/>
        <end position="187"/>
    </location>
</feature>
<protein>
    <submittedName>
        <fullName evidence="2">AIPR protein</fullName>
    </submittedName>
</protein>
<organism evidence="2 3">
    <name type="scientific">Knoellia remsis</name>
    <dbReference type="NCBI Taxonomy" id="407159"/>
    <lineage>
        <taxon>Bacteria</taxon>
        <taxon>Bacillati</taxon>
        <taxon>Actinomycetota</taxon>
        <taxon>Actinomycetes</taxon>
        <taxon>Micrococcales</taxon>
        <taxon>Intrasporangiaceae</taxon>
        <taxon>Knoellia</taxon>
    </lineage>
</organism>
<dbReference type="Pfam" id="PF10592">
    <property type="entry name" value="AIPR"/>
    <property type="match status" value="1"/>
</dbReference>
<dbReference type="EMBL" id="PVTI01000016">
    <property type="protein sequence ID" value="PRY57151.1"/>
    <property type="molecule type" value="Genomic_DNA"/>
</dbReference>
<dbReference type="AlphaFoldDB" id="A0A2T0UGS3"/>
<proteinExistence type="predicted"/>
<comment type="caution">
    <text evidence="2">The sequence shown here is derived from an EMBL/GenBank/DDBJ whole genome shotgun (WGS) entry which is preliminary data.</text>
</comment>
<dbReference type="InterPro" id="IPR018891">
    <property type="entry name" value="AIPR_C"/>
</dbReference>
<accession>A0A2T0UGS3</accession>
<evidence type="ECO:0000313" key="3">
    <source>
        <dbReference type="Proteomes" id="UP000237822"/>
    </source>
</evidence>
<reference evidence="2 3" key="1">
    <citation type="submission" date="2018-03" db="EMBL/GenBank/DDBJ databases">
        <title>Genomic Encyclopedia of Archaeal and Bacterial Type Strains, Phase II (KMG-II): from individual species to whole genera.</title>
        <authorList>
            <person name="Goeker M."/>
        </authorList>
    </citation>
    <scope>NUCLEOTIDE SEQUENCE [LARGE SCALE GENOMIC DNA]</scope>
    <source>
        <strain evidence="2 3">ATCC BAA-1496</strain>
    </source>
</reference>
<evidence type="ECO:0000313" key="2">
    <source>
        <dbReference type="EMBL" id="PRY57151.1"/>
    </source>
</evidence>
<dbReference type="RefSeq" id="WP_106297948.1">
    <property type="nucleotide sequence ID" value="NZ_PVTI01000016.1"/>
</dbReference>
<keyword evidence="3" id="KW-1185">Reference proteome</keyword>
<sequence>MANLSALEIVDLDTRDNLRNYIAEYSANKRNRVHESIRNTILTEPQRFITRNSGFAISASDIKVDDEAKIVTLTNGSILNGAQTQGEIKRWIRELYPDGIEELASQAPFYVRAEIIVDPDDQEVVETAIARNTATPVKSISQAGARGHLNELQSSMQRHKPGFRIQMSETDDPAQAFDTRKLLQYTRLLMPSSVSQNASDSEKVRAYKMAEQCLTDFSRWHDAKDSDAAAKRKFDFAVQMAPVALEEYRFWETHPAWNGQRVWEETRKGRACRRDTTGKIVWVTPALVFPILGAMSEFVVEKTPGVWSIEKPAIFKPEEMIARTVQQFRGVDSDPILMGRSPGVYDALRIYPATLVEVMRDVNDMKDAKPAAV</sequence>
<gene>
    <name evidence="2" type="ORF">BCF74_11673</name>
</gene>
<dbReference type="OrthoDB" id="9806213at2"/>
<dbReference type="Proteomes" id="UP000237822">
    <property type="component" value="Unassembled WGS sequence"/>
</dbReference>
<name>A0A2T0UGS3_9MICO</name>
<evidence type="ECO:0000259" key="1">
    <source>
        <dbReference type="Pfam" id="PF10592"/>
    </source>
</evidence>